<dbReference type="RefSeq" id="XP_014670633.1">
    <property type="nucleotide sequence ID" value="XM_014815147.1"/>
</dbReference>
<name>A0ABM1EEL2_PRICU</name>
<dbReference type="Gene3D" id="2.30.42.10">
    <property type="match status" value="2"/>
</dbReference>
<keyword evidence="2" id="KW-1185">Reference proteome</keyword>
<dbReference type="PANTHER" id="PTHR19964">
    <property type="entry name" value="MULTIPLE PDZ DOMAIN PROTEIN"/>
    <property type="match status" value="1"/>
</dbReference>
<evidence type="ECO:0000259" key="1">
    <source>
        <dbReference type="PROSITE" id="PS50106"/>
    </source>
</evidence>
<protein>
    <submittedName>
        <fullName evidence="3">Ligand of Numb protein X 2-like</fullName>
    </submittedName>
</protein>
<evidence type="ECO:0000313" key="2">
    <source>
        <dbReference type="Proteomes" id="UP000695022"/>
    </source>
</evidence>
<proteinExistence type="predicted"/>
<dbReference type="InterPro" id="IPR001478">
    <property type="entry name" value="PDZ"/>
</dbReference>
<dbReference type="SMART" id="SM00228">
    <property type="entry name" value="PDZ"/>
    <property type="match status" value="1"/>
</dbReference>
<dbReference type="InterPro" id="IPR036034">
    <property type="entry name" value="PDZ_sf"/>
</dbReference>
<sequence>MIASRSKVEILISRKTRSQTPDLIRLAPNDNVAKLVQNIKSIMADRVCRERVITVHKDANETLGMSVAGGVGAQRGNTPIYISNIYHKGCLGRTGHIQKGDVLLSINSTNLVGLTHAEAVTVLKASAESKVISLKIIEGSETTDGMKNFVPSWTFWLSLPKCGDQLLSVNGNSLQNLTHYEAVQILKDVRNSATLVVISWPGSLH</sequence>
<dbReference type="GeneID" id="106811504"/>
<dbReference type="Pfam" id="PF00595">
    <property type="entry name" value="PDZ"/>
    <property type="match status" value="2"/>
</dbReference>
<dbReference type="SUPFAM" id="SSF50156">
    <property type="entry name" value="PDZ domain-like"/>
    <property type="match status" value="2"/>
</dbReference>
<feature type="domain" description="PDZ" evidence="1">
    <location>
        <begin position="163"/>
        <end position="201"/>
    </location>
</feature>
<accession>A0ABM1EEL2</accession>
<dbReference type="CDD" id="cd06679">
    <property type="entry name" value="PDZ3_LNX1_2-like"/>
    <property type="match status" value="1"/>
</dbReference>
<dbReference type="Proteomes" id="UP000695022">
    <property type="component" value="Unplaced"/>
</dbReference>
<reference evidence="3" key="1">
    <citation type="submission" date="2025-08" db="UniProtKB">
        <authorList>
            <consortium name="RefSeq"/>
        </authorList>
    </citation>
    <scope>IDENTIFICATION</scope>
</reference>
<dbReference type="InterPro" id="IPR051342">
    <property type="entry name" value="PDZ_scaffold"/>
</dbReference>
<gene>
    <name evidence="3" type="primary">LOC106811504</name>
</gene>
<organism evidence="2 3">
    <name type="scientific">Priapulus caudatus</name>
    <name type="common">Priapulid worm</name>
    <dbReference type="NCBI Taxonomy" id="37621"/>
    <lineage>
        <taxon>Eukaryota</taxon>
        <taxon>Metazoa</taxon>
        <taxon>Ecdysozoa</taxon>
        <taxon>Scalidophora</taxon>
        <taxon>Priapulida</taxon>
        <taxon>Priapulimorpha</taxon>
        <taxon>Priapulimorphida</taxon>
        <taxon>Priapulidae</taxon>
        <taxon>Priapulus</taxon>
    </lineage>
</organism>
<feature type="domain" description="PDZ" evidence="1">
    <location>
        <begin position="52"/>
        <end position="138"/>
    </location>
</feature>
<evidence type="ECO:0000313" key="3">
    <source>
        <dbReference type="RefSeq" id="XP_014670633.1"/>
    </source>
</evidence>
<dbReference type="PROSITE" id="PS50106">
    <property type="entry name" value="PDZ"/>
    <property type="match status" value="2"/>
</dbReference>
<dbReference type="PANTHER" id="PTHR19964:SF84">
    <property type="entry name" value="LIGAND OF NUMB PROTEIN X 2-LIKE ISOFORM X1"/>
    <property type="match status" value="1"/>
</dbReference>